<reference evidence="2 3" key="1">
    <citation type="submission" date="2024-08" db="EMBL/GenBank/DDBJ databases">
        <authorList>
            <person name="Cucini C."/>
            <person name="Frati F."/>
        </authorList>
    </citation>
    <scope>NUCLEOTIDE SEQUENCE [LARGE SCALE GENOMIC DNA]</scope>
</reference>
<organism evidence="2 3">
    <name type="scientific">Orchesella dallaii</name>
    <dbReference type="NCBI Taxonomy" id="48710"/>
    <lineage>
        <taxon>Eukaryota</taxon>
        <taxon>Metazoa</taxon>
        <taxon>Ecdysozoa</taxon>
        <taxon>Arthropoda</taxon>
        <taxon>Hexapoda</taxon>
        <taxon>Collembola</taxon>
        <taxon>Entomobryomorpha</taxon>
        <taxon>Entomobryoidea</taxon>
        <taxon>Orchesellidae</taxon>
        <taxon>Orchesellinae</taxon>
        <taxon>Orchesella</taxon>
    </lineage>
</organism>
<sequence length="520" mass="58341">MNLVTQMTALPQAHVAGSAFVHVSGVIMVIGNQSSSHEFCRLYSCIRSFGIRDFREWKIKSARGIAKNSSSTVIALLTVFMSVFVAPIYSLVTFVLPCHQVSSEFFKYVLGPSTCNDRRYQLLSYIIELALIVPPTLVVPMEDMLFMEALRTVNYYVSVLKKCQLLSHQINLVTQMTSLPQAHIAGSGIIIAGLYTITNSQGTVPLILYVMSIIFTFEVIVFIFVLLDAASSGLICSKSFIRTVKAWPISRNGLFRRYIRSLAPLRIYAGPFHVVDKKRWKSTSSTGVVQSSSGVVITLVICFICVVMLPILSLVTFVLPCPQVSSKFFKFFLGPSTCNGRKYQLLSYVIELGLLTPPALVLAFQNILFMGALETIHLHVSALITLSKSPNTRSPERRWNILFFYRQCQLFSRQMNLVTQMTTLPQAHVAVLLSLQTIFFIFVLLNAASSGFIVSKSFLRAVKKWPISKNGLFRRYIRSLPPLRIYAGPFHVVDKKRAPLLLRFCLQRTTFLIVQARGSV</sequence>
<keyword evidence="3" id="KW-1185">Reference proteome</keyword>
<evidence type="ECO:0000256" key="1">
    <source>
        <dbReference type="SAM" id="Phobius"/>
    </source>
</evidence>
<feature type="transmembrane region" description="Helical" evidence="1">
    <location>
        <begin position="345"/>
        <end position="364"/>
    </location>
</feature>
<feature type="transmembrane region" description="Helical" evidence="1">
    <location>
        <begin position="182"/>
        <end position="200"/>
    </location>
</feature>
<keyword evidence="1" id="KW-1133">Transmembrane helix</keyword>
<keyword evidence="1" id="KW-0812">Transmembrane</keyword>
<accession>A0ABP1PJV4</accession>
<feature type="transmembrane region" description="Helical" evidence="1">
    <location>
        <begin position="295"/>
        <end position="319"/>
    </location>
</feature>
<feature type="transmembrane region" description="Helical" evidence="1">
    <location>
        <begin position="206"/>
        <end position="236"/>
    </location>
</feature>
<dbReference type="EMBL" id="CAXLJM020000001">
    <property type="protein sequence ID" value="CAL8068304.1"/>
    <property type="molecule type" value="Genomic_DNA"/>
</dbReference>
<feature type="transmembrane region" description="Helical" evidence="1">
    <location>
        <begin position="73"/>
        <end position="96"/>
    </location>
</feature>
<evidence type="ECO:0008006" key="4">
    <source>
        <dbReference type="Google" id="ProtNLM"/>
    </source>
</evidence>
<comment type="caution">
    <text evidence="2">The sequence shown here is derived from an EMBL/GenBank/DDBJ whole genome shotgun (WGS) entry which is preliminary data.</text>
</comment>
<protein>
    <recommendedName>
        <fullName evidence="4">G protein-coupled receptor</fullName>
    </recommendedName>
</protein>
<evidence type="ECO:0000313" key="2">
    <source>
        <dbReference type="EMBL" id="CAL8068304.1"/>
    </source>
</evidence>
<dbReference type="Proteomes" id="UP001642540">
    <property type="component" value="Unassembled WGS sequence"/>
</dbReference>
<gene>
    <name evidence="2" type="ORF">ODALV1_LOCUS205</name>
</gene>
<name>A0ABP1PJV4_9HEXA</name>
<proteinExistence type="predicted"/>
<feature type="transmembrane region" description="Helical" evidence="1">
    <location>
        <begin position="429"/>
        <end position="454"/>
    </location>
</feature>
<keyword evidence="1" id="KW-0472">Membrane</keyword>
<evidence type="ECO:0000313" key="3">
    <source>
        <dbReference type="Proteomes" id="UP001642540"/>
    </source>
</evidence>